<comment type="caution">
    <text evidence="2">The sequence shown here is derived from an EMBL/GenBank/DDBJ whole genome shotgun (WGS) entry which is preliminary data.</text>
</comment>
<keyword evidence="3" id="KW-1185">Reference proteome</keyword>
<organism evidence="2 3">
    <name type="scientific">Chitinophaga agrisoli</name>
    <dbReference type="NCBI Taxonomy" id="2607653"/>
    <lineage>
        <taxon>Bacteria</taxon>
        <taxon>Pseudomonadati</taxon>
        <taxon>Bacteroidota</taxon>
        <taxon>Chitinophagia</taxon>
        <taxon>Chitinophagales</taxon>
        <taxon>Chitinophagaceae</taxon>
        <taxon>Chitinophaga</taxon>
    </lineage>
</organism>
<keyword evidence="1" id="KW-0812">Transmembrane</keyword>
<evidence type="ECO:0000256" key="1">
    <source>
        <dbReference type="SAM" id="Phobius"/>
    </source>
</evidence>
<accession>A0A5B2VXS5</accession>
<gene>
    <name evidence="2" type="ORF">F0L74_13040</name>
</gene>
<dbReference type="AlphaFoldDB" id="A0A5B2VXS5"/>
<keyword evidence="1" id="KW-1133">Transmembrane helix</keyword>
<dbReference type="Proteomes" id="UP000324611">
    <property type="component" value="Unassembled WGS sequence"/>
</dbReference>
<name>A0A5B2VXS5_9BACT</name>
<sequence length="112" mass="12697">MKKREDEIRDEVNAAMNSLDGANRAAAGDFFFTRLQARLQQKGSSAWERVLGWIARPSVAITGLFIILLLNSIVLIRQFEQQSTGTDQASLQAFAEEYRLEVPTIYDDDKME</sequence>
<reference evidence="2 3" key="2">
    <citation type="submission" date="2019-09" db="EMBL/GenBank/DDBJ databases">
        <authorList>
            <person name="Jin C."/>
        </authorList>
    </citation>
    <scope>NUCLEOTIDE SEQUENCE [LARGE SCALE GENOMIC DNA]</scope>
    <source>
        <strain evidence="2 3">BN140078</strain>
    </source>
</reference>
<protein>
    <submittedName>
        <fullName evidence="2">Uncharacterized protein</fullName>
    </submittedName>
</protein>
<dbReference type="RefSeq" id="WP_149838294.1">
    <property type="nucleotide sequence ID" value="NZ_VUOC01000002.1"/>
</dbReference>
<dbReference type="EMBL" id="VUOC01000002">
    <property type="protein sequence ID" value="KAA2243418.1"/>
    <property type="molecule type" value="Genomic_DNA"/>
</dbReference>
<proteinExistence type="predicted"/>
<evidence type="ECO:0000313" key="2">
    <source>
        <dbReference type="EMBL" id="KAA2243418.1"/>
    </source>
</evidence>
<keyword evidence="1" id="KW-0472">Membrane</keyword>
<reference evidence="2 3" key="1">
    <citation type="submission" date="2019-09" db="EMBL/GenBank/DDBJ databases">
        <title>Chitinophaga ginsengihumi sp. nov., isolated from soil of ginseng rhizosphere.</title>
        <authorList>
            <person name="Lee J."/>
        </authorList>
    </citation>
    <scope>NUCLEOTIDE SEQUENCE [LARGE SCALE GENOMIC DNA]</scope>
    <source>
        <strain evidence="2 3">BN140078</strain>
    </source>
</reference>
<feature type="transmembrane region" description="Helical" evidence="1">
    <location>
        <begin position="53"/>
        <end position="76"/>
    </location>
</feature>
<evidence type="ECO:0000313" key="3">
    <source>
        <dbReference type="Proteomes" id="UP000324611"/>
    </source>
</evidence>